<gene>
    <name evidence="2" type="ORF">Plil01_000637000</name>
</gene>
<reference evidence="2" key="1">
    <citation type="submission" date="2023-04" db="EMBL/GenBank/DDBJ databases">
        <title>Phytophthora lilii NBRC 32176.</title>
        <authorList>
            <person name="Ichikawa N."/>
            <person name="Sato H."/>
            <person name="Tonouchi N."/>
        </authorList>
    </citation>
    <scope>NUCLEOTIDE SEQUENCE</scope>
    <source>
        <strain evidence="2">NBRC 32176</strain>
    </source>
</reference>
<feature type="compositionally biased region" description="Acidic residues" evidence="1">
    <location>
        <begin position="169"/>
        <end position="196"/>
    </location>
</feature>
<organism evidence="2 3">
    <name type="scientific">Phytophthora lilii</name>
    <dbReference type="NCBI Taxonomy" id="2077276"/>
    <lineage>
        <taxon>Eukaryota</taxon>
        <taxon>Sar</taxon>
        <taxon>Stramenopiles</taxon>
        <taxon>Oomycota</taxon>
        <taxon>Peronosporomycetes</taxon>
        <taxon>Peronosporales</taxon>
        <taxon>Peronosporaceae</taxon>
        <taxon>Phytophthora</taxon>
    </lineage>
</organism>
<evidence type="ECO:0000313" key="3">
    <source>
        <dbReference type="Proteomes" id="UP001165083"/>
    </source>
</evidence>
<feature type="region of interest" description="Disordered" evidence="1">
    <location>
        <begin position="605"/>
        <end position="627"/>
    </location>
</feature>
<accession>A0A9W6WTV4</accession>
<evidence type="ECO:0000256" key="1">
    <source>
        <dbReference type="SAM" id="MobiDB-lite"/>
    </source>
</evidence>
<feature type="region of interest" description="Disordered" evidence="1">
    <location>
        <begin position="87"/>
        <end position="212"/>
    </location>
</feature>
<feature type="compositionally biased region" description="Acidic residues" evidence="1">
    <location>
        <begin position="88"/>
        <end position="126"/>
    </location>
</feature>
<feature type="compositionally biased region" description="Low complexity" evidence="1">
    <location>
        <begin position="153"/>
        <end position="168"/>
    </location>
</feature>
<dbReference type="Proteomes" id="UP001165083">
    <property type="component" value="Unassembled WGS sequence"/>
</dbReference>
<protein>
    <submittedName>
        <fullName evidence="2">Unnamed protein product</fullName>
    </submittedName>
</protein>
<evidence type="ECO:0000313" key="2">
    <source>
        <dbReference type="EMBL" id="GMF17445.1"/>
    </source>
</evidence>
<feature type="compositionally biased region" description="Basic and acidic residues" evidence="1">
    <location>
        <begin position="57"/>
        <end position="68"/>
    </location>
</feature>
<dbReference type="OrthoDB" id="126668at2759"/>
<dbReference type="EMBL" id="BSXW01000282">
    <property type="protein sequence ID" value="GMF17445.1"/>
    <property type="molecule type" value="Genomic_DNA"/>
</dbReference>
<sequence>MDADSPAKWDFLAPWCELLRGQLLSLPNGFTRVLVGRRREDTPIRFDLKEEEEEKADPEKQKQEMEDTVWRTREAIQLLSLVAKNYDAGEEDGDFFLTDDDDSESDDDEEADEENSGGEQEQEEEERSNGENVTNNDEYNDNQQHRDIVAATASGNDRSGDSDAGAAGAEDEQEDDRTGDGDVENNEDGSDEEDDVLVLPADTTKSDRRRERQNFLSPQFDFISLRGIGGADDIFDSPISPWQKLFLAEAPQFQPNEAYTNAKARILEMLPRDNKLRRRMQRSFEIPISLEFKNWAETAEELAGYLKDLGIFIEAIKHRAQKLDADSLRAENNPHDCASIFTYRLAKLSMTLHHRDERSDLFVQRLLKVLGIGIHFAEFHMYIDKRNSTFGDETTSREVLVKLLSGMLIRPLSPTQKEMPAFTTLNIGCSDAIMWQVEALCLALSASRASIKKLHLDDMCSYRTKDEVRAYYWKLVAQAFFCTRSCKNVPTSSVRGLDLSDAKLTMDDLAAISDVLQEKEHQEKVAQQWDLCKKSWLLRGNTQVHFITIQGNKRVLVSGRPVTLPCDTPAHLVHSSGDENTDDDSWLDVIIPAYGQCRAPRASVVATSSKDTEKPKREPLESLTLSSKTNADGVPGLVKHIGWSLSELSLSFHREVDVNAMVPTILNSCPKLMKLSLCESYIDLDLFSTTYEECGENGASAPVIRKLQFHDLYGIGEGEGLLFMKRLGDLTTRLAKDVRELSILTEEYAEPLEHPTLSELWMAMGKNSTLEKLEIMVSRSMWSAIWKRRLRKFDGQVLPSRPLPLECKLAFLSVTHPVLDSKDSLPTSAQRLDQRVLSLIFEFASTRVVRSVKVWG</sequence>
<comment type="caution">
    <text evidence="2">The sequence shown here is derived from an EMBL/GenBank/DDBJ whole genome shotgun (WGS) entry which is preliminary data.</text>
</comment>
<feature type="compositionally biased region" description="Basic and acidic residues" evidence="1">
    <location>
        <begin position="610"/>
        <end position="620"/>
    </location>
</feature>
<proteinExistence type="predicted"/>
<dbReference type="AlphaFoldDB" id="A0A9W6WTV4"/>
<name>A0A9W6WTV4_9STRA</name>
<keyword evidence="3" id="KW-1185">Reference proteome</keyword>
<feature type="region of interest" description="Disordered" evidence="1">
    <location>
        <begin position="41"/>
        <end position="68"/>
    </location>
</feature>